<evidence type="ECO:0000313" key="2">
    <source>
        <dbReference type="Proteomes" id="UP000735302"/>
    </source>
</evidence>
<dbReference type="EMBL" id="BLXT01000154">
    <property type="protein sequence ID" value="GFN74630.1"/>
    <property type="molecule type" value="Genomic_DNA"/>
</dbReference>
<dbReference type="Proteomes" id="UP000735302">
    <property type="component" value="Unassembled WGS sequence"/>
</dbReference>
<proteinExistence type="predicted"/>
<name>A0AAV3WXJ6_9GAST</name>
<organism evidence="1 2">
    <name type="scientific">Plakobranchus ocellatus</name>
    <dbReference type="NCBI Taxonomy" id="259542"/>
    <lineage>
        <taxon>Eukaryota</taxon>
        <taxon>Metazoa</taxon>
        <taxon>Spiralia</taxon>
        <taxon>Lophotrochozoa</taxon>
        <taxon>Mollusca</taxon>
        <taxon>Gastropoda</taxon>
        <taxon>Heterobranchia</taxon>
        <taxon>Euthyneura</taxon>
        <taxon>Panpulmonata</taxon>
        <taxon>Sacoglossa</taxon>
        <taxon>Placobranchoidea</taxon>
        <taxon>Plakobranchidae</taxon>
        <taxon>Plakobranchus</taxon>
    </lineage>
</organism>
<reference evidence="1 2" key="1">
    <citation type="journal article" date="2021" name="Elife">
        <title>Chloroplast acquisition without the gene transfer in kleptoplastic sea slugs, Plakobranchus ocellatus.</title>
        <authorList>
            <person name="Maeda T."/>
            <person name="Takahashi S."/>
            <person name="Yoshida T."/>
            <person name="Shimamura S."/>
            <person name="Takaki Y."/>
            <person name="Nagai Y."/>
            <person name="Toyoda A."/>
            <person name="Suzuki Y."/>
            <person name="Arimoto A."/>
            <person name="Ishii H."/>
            <person name="Satoh N."/>
            <person name="Nishiyama T."/>
            <person name="Hasebe M."/>
            <person name="Maruyama T."/>
            <person name="Minagawa J."/>
            <person name="Obokata J."/>
            <person name="Shigenobu S."/>
        </authorList>
    </citation>
    <scope>NUCLEOTIDE SEQUENCE [LARGE SCALE GENOMIC DNA]</scope>
</reference>
<accession>A0AAV3WXJ6</accession>
<gene>
    <name evidence="1" type="ORF">PoB_000113600</name>
</gene>
<comment type="caution">
    <text evidence="1">The sequence shown here is derived from an EMBL/GenBank/DDBJ whole genome shotgun (WGS) entry which is preliminary data.</text>
</comment>
<keyword evidence="2" id="KW-1185">Reference proteome</keyword>
<protein>
    <submittedName>
        <fullName evidence="1">Uncharacterized protein</fullName>
    </submittedName>
</protein>
<evidence type="ECO:0000313" key="1">
    <source>
        <dbReference type="EMBL" id="GFN74630.1"/>
    </source>
</evidence>
<sequence length="134" mass="15255">MPNIVLCPFPIIIAGSHYTMLSVSFHPRSRNKITPIPAVSPMITQHVGQRAECGAHFVFIRKKPRWRRRNLFFILNQRIASKPGQDEIRSRFGVFAPKKLECFQICIIGLVNCSLKALRSSQIFANPPCIPTLR</sequence>
<dbReference type="AlphaFoldDB" id="A0AAV3WXJ6"/>